<feature type="chain" id="PRO_5026058866" description="Lipocalin-like domain-containing protein" evidence="1">
    <location>
        <begin position="22"/>
        <end position="161"/>
    </location>
</feature>
<evidence type="ECO:0000313" key="3">
    <source>
        <dbReference type="Proteomes" id="UP000471501"/>
    </source>
</evidence>
<evidence type="ECO:0008006" key="4">
    <source>
        <dbReference type="Google" id="ProtNLM"/>
    </source>
</evidence>
<dbReference type="AlphaFoldDB" id="A0A6I4NT43"/>
<name>A0A6I4NT43_9FLAO</name>
<accession>A0A6I4NT43</accession>
<feature type="signal peptide" evidence="1">
    <location>
        <begin position="1"/>
        <end position="21"/>
    </location>
</feature>
<comment type="caution">
    <text evidence="2">The sequence shown here is derived from an EMBL/GenBank/DDBJ whole genome shotgun (WGS) entry which is preliminary data.</text>
</comment>
<keyword evidence="1" id="KW-0732">Signal</keyword>
<gene>
    <name evidence="2" type="ORF">GON26_17810</name>
</gene>
<dbReference type="EMBL" id="WSTB01000011">
    <property type="protein sequence ID" value="MWB96222.1"/>
    <property type="molecule type" value="Genomic_DNA"/>
</dbReference>
<keyword evidence="3" id="KW-1185">Reference proteome</keyword>
<evidence type="ECO:0000256" key="1">
    <source>
        <dbReference type="SAM" id="SignalP"/>
    </source>
</evidence>
<evidence type="ECO:0000313" key="2">
    <source>
        <dbReference type="EMBL" id="MWB96222.1"/>
    </source>
</evidence>
<organism evidence="2 3">
    <name type="scientific">Flavobacterium hydrocarbonoxydans</name>
    <dbReference type="NCBI Taxonomy" id="2683249"/>
    <lineage>
        <taxon>Bacteria</taxon>
        <taxon>Pseudomonadati</taxon>
        <taxon>Bacteroidota</taxon>
        <taxon>Flavobacteriia</taxon>
        <taxon>Flavobacteriales</taxon>
        <taxon>Flavobacteriaceae</taxon>
        <taxon>Flavobacterium</taxon>
    </lineage>
</organism>
<dbReference type="RefSeq" id="WP_160376122.1">
    <property type="nucleotide sequence ID" value="NZ_WSTB01000011.1"/>
</dbReference>
<dbReference type="Proteomes" id="UP000471501">
    <property type="component" value="Unassembled WGS sequence"/>
</dbReference>
<proteinExistence type="predicted"/>
<reference evidence="2 3" key="1">
    <citation type="submission" date="2019-12" db="EMBL/GenBank/DDBJ databases">
        <authorList>
            <person name="Kim Y.S."/>
        </authorList>
    </citation>
    <scope>NUCLEOTIDE SEQUENCE [LARGE SCALE GENOMIC DNA]</scope>
    <source>
        <strain evidence="2 3">GA093</strain>
    </source>
</reference>
<sequence length="161" mass="17823">MKNIKYLLLILTSLFILNSCSNDSDEQNCPENEIATMKINGEEKQFVVSGWGINLDNDGTGHTLDIQLTVGVFSPQQDSYSVTLKMPYKKVGDNIMEEINYLRVEGTTSTEGDFLQSELQSKVTVNKNNCISATFSGTAILEGNEVTISDGNLQHIYAEPF</sequence>
<protein>
    <recommendedName>
        <fullName evidence="4">Lipocalin-like domain-containing protein</fullName>
    </recommendedName>
</protein>